<accession>A0A060YFV5</accession>
<dbReference type="GO" id="GO:0004571">
    <property type="term" value="F:mannosyl-oligosaccharide 1,2-alpha-mannosidase activity"/>
    <property type="evidence" value="ECO:0007669"/>
    <property type="project" value="InterPro"/>
</dbReference>
<protein>
    <submittedName>
        <fullName evidence="6">Uncharacterized protein</fullName>
    </submittedName>
</protein>
<organism evidence="6 7">
    <name type="scientific">Oncorhynchus mykiss</name>
    <name type="common">Rainbow trout</name>
    <name type="synonym">Salmo gairdneri</name>
    <dbReference type="NCBI Taxonomy" id="8022"/>
    <lineage>
        <taxon>Eukaryota</taxon>
        <taxon>Metazoa</taxon>
        <taxon>Chordata</taxon>
        <taxon>Craniata</taxon>
        <taxon>Vertebrata</taxon>
        <taxon>Euteleostomi</taxon>
        <taxon>Actinopterygii</taxon>
        <taxon>Neopterygii</taxon>
        <taxon>Teleostei</taxon>
        <taxon>Protacanthopterygii</taxon>
        <taxon>Salmoniformes</taxon>
        <taxon>Salmonidae</taxon>
        <taxon>Salmoninae</taxon>
        <taxon>Oncorhynchus</taxon>
    </lineage>
</organism>
<dbReference type="GO" id="GO:0044322">
    <property type="term" value="C:endoplasmic reticulum quality control compartment"/>
    <property type="evidence" value="ECO:0007669"/>
    <property type="project" value="GOC"/>
</dbReference>
<dbReference type="GO" id="GO:0005975">
    <property type="term" value="P:carbohydrate metabolic process"/>
    <property type="evidence" value="ECO:0007669"/>
    <property type="project" value="InterPro"/>
</dbReference>
<evidence type="ECO:0000256" key="5">
    <source>
        <dbReference type="ARBA" id="ARBA00023230"/>
    </source>
</evidence>
<sequence length="87" mass="9678">MQWYQDELLHMAKDVGLRLLPAFNTSSGLPYPRVNLKHGLRSPESRTGTETDTCTACAGTIILEFAALSRFTGDPVFEVKTDNHLLL</sequence>
<dbReference type="PANTHER" id="PTHR45679:SF4">
    <property type="entry name" value="ALPHA-1,2-MANNOSIDASE"/>
    <property type="match status" value="1"/>
</dbReference>
<name>A0A060YFV5_ONCMY</name>
<keyword evidence="4" id="KW-0325">Glycoprotein</keyword>
<dbReference type="EMBL" id="FR910908">
    <property type="protein sequence ID" value="CDQ90758.1"/>
    <property type="molecule type" value="Genomic_DNA"/>
</dbReference>
<dbReference type="Proteomes" id="UP000193380">
    <property type="component" value="Unassembled WGS sequence"/>
</dbReference>
<dbReference type="AlphaFoldDB" id="A0A060YFV5"/>
<dbReference type="InterPro" id="IPR044674">
    <property type="entry name" value="EDEM1/2/3"/>
</dbReference>
<evidence type="ECO:0000256" key="1">
    <source>
        <dbReference type="ARBA" id="ARBA00004240"/>
    </source>
</evidence>
<comment type="similarity">
    <text evidence="2">Belongs to the glycosyl hydrolase 47 family.</text>
</comment>
<dbReference type="Gene3D" id="1.50.10.10">
    <property type="match status" value="1"/>
</dbReference>
<dbReference type="InterPro" id="IPR001382">
    <property type="entry name" value="Glyco_hydro_47"/>
</dbReference>
<reference evidence="6" key="1">
    <citation type="journal article" date="2014" name="Nat. Commun.">
        <title>The rainbow trout genome provides novel insights into evolution after whole-genome duplication in vertebrates.</title>
        <authorList>
            <person name="Berthelot C."/>
            <person name="Brunet F."/>
            <person name="Chalopin D."/>
            <person name="Juanchich A."/>
            <person name="Bernard M."/>
            <person name="Noel B."/>
            <person name="Bento P."/>
            <person name="Da Silva C."/>
            <person name="Labadie K."/>
            <person name="Alberti A."/>
            <person name="Aury J.M."/>
            <person name="Louis A."/>
            <person name="Dehais P."/>
            <person name="Bardou P."/>
            <person name="Montfort J."/>
            <person name="Klopp C."/>
            <person name="Cabau C."/>
            <person name="Gaspin C."/>
            <person name="Thorgaard G.H."/>
            <person name="Boussaha M."/>
            <person name="Quillet E."/>
            <person name="Guyomard R."/>
            <person name="Galiana D."/>
            <person name="Bobe J."/>
            <person name="Volff J.N."/>
            <person name="Genet C."/>
            <person name="Wincker P."/>
            <person name="Jaillon O."/>
            <person name="Roest Crollius H."/>
            <person name="Guiguen Y."/>
        </authorList>
    </citation>
    <scope>NUCLEOTIDE SEQUENCE [LARGE SCALE GENOMIC DNA]</scope>
</reference>
<dbReference type="InterPro" id="IPR036026">
    <property type="entry name" value="Seven-hairpin_glycosidases"/>
</dbReference>
<dbReference type="GO" id="GO:0006986">
    <property type="term" value="P:response to unfolded protein"/>
    <property type="evidence" value="ECO:0007669"/>
    <property type="project" value="UniProtKB-KW"/>
</dbReference>
<keyword evidence="5" id="KW-0834">Unfolded protein response</keyword>
<proteinExistence type="inferred from homology"/>
<evidence type="ECO:0000256" key="3">
    <source>
        <dbReference type="ARBA" id="ARBA00022824"/>
    </source>
</evidence>
<dbReference type="GO" id="GO:0005509">
    <property type="term" value="F:calcium ion binding"/>
    <property type="evidence" value="ECO:0007669"/>
    <property type="project" value="InterPro"/>
</dbReference>
<evidence type="ECO:0000256" key="4">
    <source>
        <dbReference type="ARBA" id="ARBA00023180"/>
    </source>
</evidence>
<dbReference type="SUPFAM" id="SSF48225">
    <property type="entry name" value="Seven-hairpin glycosidases"/>
    <property type="match status" value="1"/>
</dbReference>
<dbReference type="Pfam" id="PF01532">
    <property type="entry name" value="Glyco_hydro_47"/>
    <property type="match status" value="1"/>
</dbReference>
<dbReference type="PaxDb" id="8022-A0A060YFV5"/>
<dbReference type="GO" id="GO:0016020">
    <property type="term" value="C:membrane"/>
    <property type="evidence" value="ECO:0007669"/>
    <property type="project" value="InterPro"/>
</dbReference>
<dbReference type="STRING" id="8022.A0A060YFV5"/>
<comment type="subcellular location">
    <subcellularLocation>
        <location evidence="1">Endoplasmic reticulum</location>
    </subcellularLocation>
</comment>
<evidence type="ECO:0000256" key="2">
    <source>
        <dbReference type="ARBA" id="ARBA00007658"/>
    </source>
</evidence>
<dbReference type="InterPro" id="IPR012341">
    <property type="entry name" value="6hp_glycosidase-like_sf"/>
</dbReference>
<dbReference type="PANTHER" id="PTHR45679">
    <property type="entry name" value="ER DEGRADATION-ENHANCING ALPHA-MANNOSIDASE-LIKE PROTEIN 2"/>
    <property type="match status" value="1"/>
</dbReference>
<evidence type="ECO:0000313" key="7">
    <source>
        <dbReference type="Proteomes" id="UP000193380"/>
    </source>
</evidence>
<reference evidence="6" key="2">
    <citation type="submission" date="2014-03" db="EMBL/GenBank/DDBJ databases">
        <authorList>
            <person name="Genoscope - CEA"/>
        </authorList>
    </citation>
    <scope>NUCLEOTIDE SEQUENCE</scope>
</reference>
<evidence type="ECO:0000313" key="6">
    <source>
        <dbReference type="EMBL" id="CDQ90758.1"/>
    </source>
</evidence>
<keyword evidence="3" id="KW-0256">Endoplasmic reticulum</keyword>
<gene>
    <name evidence="6" type="ORF">GSONMT00014195001</name>
</gene>
<dbReference type="GO" id="GO:1904380">
    <property type="term" value="P:endoplasmic reticulum mannose trimming"/>
    <property type="evidence" value="ECO:0007669"/>
    <property type="project" value="InterPro"/>
</dbReference>